<evidence type="ECO:0000256" key="4">
    <source>
        <dbReference type="ARBA" id="ARBA00023315"/>
    </source>
</evidence>
<dbReference type="PANTHER" id="PTHR43300">
    <property type="entry name" value="ACETYLTRANSFERASE"/>
    <property type="match status" value="1"/>
</dbReference>
<dbReference type="Gene3D" id="2.160.10.10">
    <property type="entry name" value="Hexapeptide repeat proteins"/>
    <property type="match status" value="1"/>
</dbReference>
<keyword evidence="6" id="KW-1185">Reference proteome</keyword>
<dbReference type="GO" id="GO:0016746">
    <property type="term" value="F:acyltransferase activity"/>
    <property type="evidence" value="ECO:0007669"/>
    <property type="project" value="UniProtKB-KW"/>
</dbReference>
<evidence type="ECO:0000256" key="2">
    <source>
        <dbReference type="ARBA" id="ARBA00022679"/>
    </source>
</evidence>
<reference evidence="5 6" key="1">
    <citation type="submission" date="2024-09" db="EMBL/GenBank/DDBJ databases">
        <authorList>
            <person name="Sun Q."/>
            <person name="Mori K."/>
        </authorList>
    </citation>
    <scope>NUCLEOTIDE SEQUENCE [LARGE SCALE GENOMIC DNA]</scope>
    <source>
        <strain evidence="5 6">TBRC 5777</strain>
    </source>
</reference>
<evidence type="ECO:0000313" key="5">
    <source>
        <dbReference type="EMBL" id="MFC0406965.1"/>
    </source>
</evidence>
<dbReference type="RefSeq" id="WP_377042657.1">
    <property type="nucleotide sequence ID" value="NZ_JBHLUN010000002.1"/>
</dbReference>
<proteinExistence type="inferred from homology"/>
<dbReference type="Pfam" id="PF00132">
    <property type="entry name" value="Hexapep"/>
    <property type="match status" value="1"/>
</dbReference>
<keyword evidence="2 5" id="KW-0808">Transferase</keyword>
<comment type="caution">
    <text evidence="5">The sequence shown here is derived from an EMBL/GenBank/DDBJ whole genome shotgun (WGS) entry which is preliminary data.</text>
</comment>
<dbReference type="PROSITE" id="PS00101">
    <property type="entry name" value="HEXAPEP_TRANSFERASES"/>
    <property type="match status" value="1"/>
</dbReference>
<dbReference type="EMBL" id="JBHLUN010000002">
    <property type="protein sequence ID" value="MFC0406965.1"/>
    <property type="molecule type" value="Genomic_DNA"/>
</dbReference>
<gene>
    <name evidence="5" type="ORF">ACFFGY_01810</name>
</gene>
<dbReference type="InterPro" id="IPR011004">
    <property type="entry name" value="Trimer_LpxA-like_sf"/>
</dbReference>
<keyword evidence="4 5" id="KW-0012">Acyltransferase</keyword>
<accession>A0ABV6JML6</accession>
<dbReference type="Proteomes" id="UP001589865">
    <property type="component" value="Unassembled WGS sequence"/>
</dbReference>
<evidence type="ECO:0000256" key="1">
    <source>
        <dbReference type="ARBA" id="ARBA00007274"/>
    </source>
</evidence>
<dbReference type="PANTHER" id="PTHR43300:SF11">
    <property type="entry name" value="ACETYLTRANSFERASE RV3034C-RELATED"/>
    <property type="match status" value="1"/>
</dbReference>
<evidence type="ECO:0000256" key="3">
    <source>
        <dbReference type="ARBA" id="ARBA00022737"/>
    </source>
</evidence>
<keyword evidence="3" id="KW-0677">Repeat</keyword>
<sequence length="207" mass="22998">MEITGPTRWLRECNTDPRVTVGEWTYFDQRIELNLWREDERVEIGRYCSIAKDVVIHGGGNHRLDRATTFPLVGLGFAEGEGPDPAPSRPTRIGHDVWLGAGAVVLAGAEIGHGAVIGARAVVAGRIPPYAVAVGNPARVHRLRFRPDTIERLLAEAWWNWPVEEVRARVAYLYRNPDGDRPAPDAVPARAKGDGWLPRFFRRSGGH</sequence>
<dbReference type="InterPro" id="IPR050179">
    <property type="entry name" value="Trans_hexapeptide_repeat"/>
</dbReference>
<protein>
    <submittedName>
        <fullName evidence="5">CatB-related O-acetyltransferase</fullName>
        <ecNumber evidence="5">2.3.1.-</ecNumber>
    </submittedName>
</protein>
<dbReference type="CDD" id="cd03349">
    <property type="entry name" value="LbH_XAT"/>
    <property type="match status" value="1"/>
</dbReference>
<comment type="similarity">
    <text evidence="1">Belongs to the transferase hexapeptide repeat family.</text>
</comment>
<dbReference type="EC" id="2.3.1.-" evidence="5"/>
<dbReference type="SUPFAM" id="SSF51161">
    <property type="entry name" value="Trimeric LpxA-like enzymes"/>
    <property type="match status" value="1"/>
</dbReference>
<dbReference type="InterPro" id="IPR018357">
    <property type="entry name" value="Hexapep_transf_CS"/>
</dbReference>
<dbReference type="InterPro" id="IPR001451">
    <property type="entry name" value="Hexapep"/>
</dbReference>
<name>A0ABV6JML6_9PROT</name>
<organism evidence="5 6">
    <name type="scientific">Roseomonas elaeocarpi</name>
    <dbReference type="NCBI Taxonomy" id="907779"/>
    <lineage>
        <taxon>Bacteria</taxon>
        <taxon>Pseudomonadati</taxon>
        <taxon>Pseudomonadota</taxon>
        <taxon>Alphaproteobacteria</taxon>
        <taxon>Acetobacterales</taxon>
        <taxon>Roseomonadaceae</taxon>
        <taxon>Roseomonas</taxon>
    </lineage>
</organism>
<evidence type="ECO:0000313" key="6">
    <source>
        <dbReference type="Proteomes" id="UP001589865"/>
    </source>
</evidence>